<evidence type="ECO:0000256" key="2">
    <source>
        <dbReference type="PROSITE-ProRule" id="PRU00335"/>
    </source>
</evidence>
<name>A0AAV5AZD6_9ACTN</name>
<reference evidence="4" key="1">
    <citation type="journal article" date="2022" name="Int. J. Syst. Evol. Microbiol.">
        <title>Granulimonas faecalis gen. nov., sp. nov., and Leptogranulimonas caecicola gen. nov., sp. nov., novel lactate-producing Atopobiaceae bacteria isolated from mouse intestines, and an emended description of the family Atopobiaceae.</title>
        <authorList>
            <person name="Morinaga K."/>
            <person name="Kusada H."/>
            <person name="Sakamoto S."/>
            <person name="Murakami T."/>
            <person name="Toyoda A."/>
            <person name="Mori H."/>
            <person name="Meng X.Y."/>
            <person name="Takashino M."/>
            <person name="Murotomi K."/>
            <person name="Tamaki H."/>
        </authorList>
    </citation>
    <scope>NUCLEOTIDE SEQUENCE</scope>
    <source>
        <strain evidence="4">OPF53</strain>
    </source>
</reference>
<dbReference type="Pfam" id="PF00440">
    <property type="entry name" value="TetR_N"/>
    <property type="match status" value="1"/>
</dbReference>
<protein>
    <submittedName>
        <fullName evidence="4">AcrR family transcriptional regulator</fullName>
    </submittedName>
</protein>
<dbReference type="InterPro" id="IPR050624">
    <property type="entry name" value="HTH-type_Tx_Regulator"/>
</dbReference>
<keyword evidence="1 2" id="KW-0238">DNA-binding</keyword>
<organism evidence="4 5">
    <name type="scientific">Granulimonas faecalis</name>
    <dbReference type="NCBI Taxonomy" id="2894155"/>
    <lineage>
        <taxon>Bacteria</taxon>
        <taxon>Bacillati</taxon>
        <taxon>Actinomycetota</taxon>
        <taxon>Coriobacteriia</taxon>
        <taxon>Coriobacteriales</taxon>
        <taxon>Kribbibacteriaceae</taxon>
        <taxon>Granulimonas</taxon>
    </lineage>
</organism>
<sequence length="195" mass="22498">MGRQKDRGRDRRREELLCAARDLYQEKGLARTSIQDITDRVGVTRSLFYHYFSDKDAVTSAVLDDYVGDYVEALSYWNERRRKGDVDEALLSVVRLVRNAILERDSFRSDLNSTENTSLYLGFIHRVVDHTAHYLIDTTVKDYGSLHTIEIDHLYETLYMLITGVIGLLRNNPSVDDEMAADIVAQTLHIDRSHD</sequence>
<evidence type="ECO:0000256" key="1">
    <source>
        <dbReference type="ARBA" id="ARBA00023125"/>
    </source>
</evidence>
<accession>A0AAV5AZD6</accession>
<dbReference type="GO" id="GO:0003677">
    <property type="term" value="F:DNA binding"/>
    <property type="evidence" value="ECO:0007669"/>
    <property type="project" value="UniProtKB-UniRule"/>
</dbReference>
<evidence type="ECO:0000313" key="5">
    <source>
        <dbReference type="Proteomes" id="UP001055025"/>
    </source>
</evidence>
<evidence type="ECO:0000259" key="3">
    <source>
        <dbReference type="PROSITE" id="PS50977"/>
    </source>
</evidence>
<dbReference type="PANTHER" id="PTHR43479">
    <property type="entry name" value="ACREF/ENVCD OPERON REPRESSOR-RELATED"/>
    <property type="match status" value="1"/>
</dbReference>
<dbReference type="Proteomes" id="UP001055025">
    <property type="component" value="Unassembled WGS sequence"/>
</dbReference>
<dbReference type="AlphaFoldDB" id="A0AAV5AZD6"/>
<dbReference type="Gene3D" id="1.10.357.10">
    <property type="entry name" value="Tetracycline Repressor, domain 2"/>
    <property type="match status" value="1"/>
</dbReference>
<feature type="DNA-binding region" description="H-T-H motif" evidence="2">
    <location>
        <begin position="33"/>
        <end position="52"/>
    </location>
</feature>
<evidence type="ECO:0000313" key="4">
    <source>
        <dbReference type="EMBL" id="GJM54473.1"/>
    </source>
</evidence>
<dbReference type="SUPFAM" id="SSF46689">
    <property type="entry name" value="Homeodomain-like"/>
    <property type="match status" value="1"/>
</dbReference>
<dbReference type="PRINTS" id="PR00455">
    <property type="entry name" value="HTHTETR"/>
</dbReference>
<dbReference type="RefSeq" id="WP_135977977.1">
    <property type="nucleotide sequence ID" value="NZ_BQKC01000001.1"/>
</dbReference>
<dbReference type="InterPro" id="IPR009057">
    <property type="entry name" value="Homeodomain-like_sf"/>
</dbReference>
<proteinExistence type="predicted"/>
<dbReference type="PROSITE" id="PS50977">
    <property type="entry name" value="HTH_TETR_2"/>
    <property type="match status" value="1"/>
</dbReference>
<keyword evidence="5" id="KW-1185">Reference proteome</keyword>
<dbReference type="InterPro" id="IPR001647">
    <property type="entry name" value="HTH_TetR"/>
</dbReference>
<dbReference type="PANTHER" id="PTHR43479:SF11">
    <property type="entry name" value="ACREF_ENVCD OPERON REPRESSOR-RELATED"/>
    <property type="match status" value="1"/>
</dbReference>
<dbReference type="EMBL" id="BQKC01000001">
    <property type="protein sequence ID" value="GJM54473.1"/>
    <property type="molecule type" value="Genomic_DNA"/>
</dbReference>
<feature type="domain" description="HTH tetR-type" evidence="3">
    <location>
        <begin position="10"/>
        <end position="70"/>
    </location>
</feature>
<gene>
    <name evidence="4" type="ORF">ATOP_01280</name>
</gene>
<comment type="caution">
    <text evidence="4">The sequence shown here is derived from an EMBL/GenBank/DDBJ whole genome shotgun (WGS) entry which is preliminary data.</text>
</comment>